<feature type="domain" description="Fumarylacetoacetase N-terminal" evidence="15">
    <location>
        <begin position="34"/>
        <end position="100"/>
    </location>
</feature>
<feature type="binding site" evidence="12">
    <location>
        <position position="128"/>
    </location>
    <ligand>
        <name>substrate</name>
    </ligand>
</feature>
<dbReference type="eggNOG" id="COG0179">
    <property type="taxonomic scope" value="Bacteria"/>
</dbReference>
<keyword evidence="9" id="KW-0828">Tyrosine catabolism</keyword>
<dbReference type="GO" id="GO:0006559">
    <property type="term" value="P:L-phenylalanine catabolic process"/>
    <property type="evidence" value="ECO:0007669"/>
    <property type="project" value="UniProtKB-UniPathway"/>
</dbReference>
<dbReference type="EC" id="3.7.1.2" evidence="4"/>
<dbReference type="STRING" id="1179773.BN6_01240"/>
<dbReference type="Gene3D" id="3.90.850.10">
    <property type="entry name" value="Fumarylacetoacetase-like, C-terminal domain"/>
    <property type="match status" value="1"/>
</dbReference>
<comment type="cofactor">
    <cofactor evidence="2 13">
        <name>Mg(2+)</name>
        <dbReference type="ChEBI" id="CHEBI:18420"/>
    </cofactor>
</comment>
<evidence type="ECO:0000256" key="4">
    <source>
        <dbReference type="ARBA" id="ARBA00012094"/>
    </source>
</evidence>
<keyword evidence="6 16" id="KW-0378">Hydrolase</keyword>
<dbReference type="AlphaFoldDB" id="K3W458"/>
<feature type="binding site" evidence="13">
    <location>
        <position position="197"/>
    </location>
    <ligand>
        <name>Ca(2+)</name>
        <dbReference type="ChEBI" id="CHEBI:29108"/>
    </ligand>
</feature>
<evidence type="ECO:0000313" key="16">
    <source>
        <dbReference type="EMBL" id="CCH27457.1"/>
    </source>
</evidence>
<feature type="binding site" evidence="13">
    <location>
        <position position="253"/>
    </location>
    <ligand>
        <name>Mg(2+)</name>
        <dbReference type="ChEBI" id="CHEBI:18420"/>
    </ligand>
</feature>
<keyword evidence="8 13" id="KW-0460">Magnesium</keyword>
<dbReference type="PANTHER" id="PTHR43069:SF2">
    <property type="entry name" value="FUMARYLACETOACETASE"/>
    <property type="match status" value="1"/>
</dbReference>
<evidence type="ECO:0000256" key="11">
    <source>
        <dbReference type="PIRSR" id="PIRSR605959-1"/>
    </source>
</evidence>
<evidence type="ECO:0000256" key="10">
    <source>
        <dbReference type="ARBA" id="ARBA00023232"/>
    </source>
</evidence>
<gene>
    <name evidence="16" type="primary">fahA</name>
    <name evidence="16" type="ordered locus">BN6_01240</name>
</gene>
<dbReference type="SUPFAM" id="SSF63433">
    <property type="entry name" value="Fumarylacetoacetate hydrolase, FAH, N-terminal domain"/>
    <property type="match status" value="1"/>
</dbReference>
<comment type="cofactor">
    <cofactor evidence="1 13">
        <name>Ca(2+)</name>
        <dbReference type="ChEBI" id="CHEBI:29108"/>
    </cofactor>
</comment>
<accession>K3W458</accession>
<evidence type="ECO:0000259" key="14">
    <source>
        <dbReference type="Pfam" id="PF01557"/>
    </source>
</evidence>
<dbReference type="Gene3D" id="2.30.30.230">
    <property type="entry name" value="Fumarylacetoacetase, N-terminal domain"/>
    <property type="match status" value="1"/>
</dbReference>
<dbReference type="InterPro" id="IPR036663">
    <property type="entry name" value="Fumarylacetoacetase_C_sf"/>
</dbReference>
<feature type="binding site" evidence="13">
    <location>
        <position position="199"/>
    </location>
    <ligand>
        <name>Ca(2+)</name>
        <dbReference type="ChEBI" id="CHEBI:29108"/>
    </ligand>
</feature>
<name>K3W458_SACES</name>
<dbReference type="InterPro" id="IPR036462">
    <property type="entry name" value="Fumarylacetoacetase_N_sf"/>
</dbReference>
<comment type="pathway">
    <text evidence="3">Amino-acid degradation; L-phenylalanine degradation; acetoacetate and fumarate from L-phenylalanine: step 6/6.</text>
</comment>
<dbReference type="InterPro" id="IPR015377">
    <property type="entry name" value="Fumarylacetoacetase_N"/>
</dbReference>
<feature type="binding site" evidence="12">
    <location>
        <position position="236"/>
    </location>
    <ligand>
        <name>substrate</name>
    </ligand>
</feature>
<dbReference type="GO" id="GO:0006572">
    <property type="term" value="P:L-tyrosine catabolic process"/>
    <property type="evidence" value="ECO:0007669"/>
    <property type="project" value="UniProtKB-KW"/>
</dbReference>
<proteinExistence type="predicted"/>
<sequence>MLARRAHHRPRRTGPPVTWIEDPAFVADAPFGPQTLPYGVLGDDGIAVRVGDQALPLRPIADHFGALAPLVSAGDLNPLLAAGRPAWSELRARVLELVTAASAPRGAVLAALGGEVLPFQVADYVDFYSSRHHAENVGRIFRPDGEPLLPNWTHIPIGYHGRAGTVVVSGTPVVRPHGQRKTPEGPVFGPSQRLDIEAEVGFVCGGPVASRLTPSRAVDHVFGVALVNDWSARDVQAWEYQPLGPFLGKSFATSISAWITPLEAFAVARVTPPPLGNDVLPYLVEERPWGLDVRLEVEWNGTLVSKPPFREMSWTFAQQLAHLSANGATVRPGDLIASGTVSGPSRDERGSFLELSWGGKEQVDVDGGRTFLEDGDTVRITATAPGEHGSLVGLAEVVGTIAPADTER</sequence>
<reference evidence="16 17" key="1">
    <citation type="journal article" date="2012" name="BMC Genomics">
        <title>Complete genome sequence of Saccharothrix espanaensis DSM 44229T and comparison to the other completely sequenced Pseudonocardiaceae.</title>
        <authorList>
            <person name="Strobel T."/>
            <person name="Al-Dilaimi A."/>
            <person name="Blom J."/>
            <person name="Gessner A."/>
            <person name="Kalinowski J."/>
            <person name="Luzhetska M."/>
            <person name="Puhler A."/>
            <person name="Szczepanowski R."/>
            <person name="Bechthold A."/>
            <person name="Ruckert C."/>
        </authorList>
    </citation>
    <scope>NUCLEOTIDE SEQUENCE [LARGE SCALE GENOMIC DNA]</scope>
    <source>
        <strain evidence="17">ATCC 51144 / DSM 44229 / JCM 9112 / NBRC 15066 / NRRL 15764</strain>
    </source>
</reference>
<evidence type="ECO:0000256" key="5">
    <source>
        <dbReference type="ARBA" id="ARBA00022723"/>
    </source>
</evidence>
<evidence type="ECO:0000256" key="2">
    <source>
        <dbReference type="ARBA" id="ARBA00001946"/>
    </source>
</evidence>
<dbReference type="GO" id="GO:0004334">
    <property type="term" value="F:fumarylacetoacetase activity"/>
    <property type="evidence" value="ECO:0007669"/>
    <property type="project" value="UniProtKB-EC"/>
</dbReference>
<dbReference type="InterPro" id="IPR011234">
    <property type="entry name" value="Fumarylacetoacetase-like_C"/>
</dbReference>
<dbReference type="KEGG" id="sesp:BN6_01240"/>
<dbReference type="UniPathway" id="UPA00139">
    <property type="reaction ID" value="UER00341"/>
</dbReference>
<feature type="binding site" evidence="12">
    <location>
        <position position="240"/>
    </location>
    <ligand>
        <name>substrate</name>
    </ligand>
</feature>
<evidence type="ECO:0000259" key="15">
    <source>
        <dbReference type="Pfam" id="PF09298"/>
    </source>
</evidence>
<dbReference type="SUPFAM" id="SSF56529">
    <property type="entry name" value="FAH"/>
    <property type="match status" value="1"/>
</dbReference>
<evidence type="ECO:0000313" key="17">
    <source>
        <dbReference type="Proteomes" id="UP000006281"/>
    </source>
</evidence>
<evidence type="ECO:0000256" key="7">
    <source>
        <dbReference type="ARBA" id="ARBA00022837"/>
    </source>
</evidence>
<feature type="binding site" evidence="13">
    <location>
        <position position="249"/>
    </location>
    <ligand>
        <name>Mg(2+)</name>
        <dbReference type="ChEBI" id="CHEBI:18420"/>
    </ligand>
</feature>
<feature type="binding site" evidence="13">
    <location>
        <position position="126"/>
    </location>
    <ligand>
        <name>Ca(2+)</name>
        <dbReference type="ChEBI" id="CHEBI:29108"/>
    </ligand>
</feature>
<dbReference type="GO" id="GO:1902000">
    <property type="term" value="P:homogentisate catabolic process"/>
    <property type="evidence" value="ECO:0007669"/>
    <property type="project" value="TreeGrafter"/>
</dbReference>
<keyword evidence="7 13" id="KW-0106">Calcium</keyword>
<keyword evidence="5 13" id="KW-0479">Metal-binding</keyword>
<feature type="binding site" evidence="13">
    <location>
        <position position="229"/>
    </location>
    <ligand>
        <name>Ca(2+)</name>
        <dbReference type="ChEBI" id="CHEBI:29108"/>
    </ligand>
</feature>
<evidence type="ECO:0000256" key="9">
    <source>
        <dbReference type="ARBA" id="ARBA00022878"/>
    </source>
</evidence>
<feature type="active site" description="Proton acceptor" evidence="11">
    <location>
        <position position="133"/>
    </location>
</feature>
<feature type="domain" description="Fumarylacetoacetase-like C-terminal" evidence="14">
    <location>
        <begin position="125"/>
        <end position="384"/>
    </location>
</feature>
<evidence type="ECO:0000256" key="12">
    <source>
        <dbReference type="PIRSR" id="PIRSR605959-2"/>
    </source>
</evidence>
<organism evidence="16 17">
    <name type="scientific">Saccharothrix espanaensis (strain ATCC 51144 / DSM 44229 / JCM 9112 / NBRC 15066 / NRRL 15764)</name>
    <dbReference type="NCBI Taxonomy" id="1179773"/>
    <lineage>
        <taxon>Bacteria</taxon>
        <taxon>Bacillati</taxon>
        <taxon>Actinomycetota</taxon>
        <taxon>Actinomycetes</taxon>
        <taxon>Pseudonocardiales</taxon>
        <taxon>Pseudonocardiaceae</taxon>
        <taxon>Saccharothrix</taxon>
    </lineage>
</organism>
<dbReference type="PANTHER" id="PTHR43069">
    <property type="entry name" value="FUMARYLACETOACETASE"/>
    <property type="match status" value="1"/>
</dbReference>
<evidence type="ECO:0000256" key="13">
    <source>
        <dbReference type="PIRSR" id="PIRSR605959-3"/>
    </source>
</evidence>
<dbReference type="GO" id="GO:0046872">
    <property type="term" value="F:metal ion binding"/>
    <property type="evidence" value="ECO:0007669"/>
    <property type="project" value="UniProtKB-KW"/>
</dbReference>
<evidence type="ECO:0000256" key="3">
    <source>
        <dbReference type="ARBA" id="ARBA00004782"/>
    </source>
</evidence>
<evidence type="ECO:0000256" key="6">
    <source>
        <dbReference type="ARBA" id="ARBA00022801"/>
    </source>
</evidence>
<dbReference type="EMBL" id="HE804045">
    <property type="protein sequence ID" value="CCH27457.1"/>
    <property type="molecule type" value="Genomic_DNA"/>
</dbReference>
<dbReference type="Pfam" id="PF01557">
    <property type="entry name" value="FAA_hydrolase"/>
    <property type="match status" value="1"/>
</dbReference>
<dbReference type="InterPro" id="IPR005959">
    <property type="entry name" value="Fumarylacetoacetase"/>
</dbReference>
<dbReference type="HOGENOM" id="CLU_026207_2_1_11"/>
<dbReference type="Pfam" id="PF09298">
    <property type="entry name" value="FAA_hydrolase_N"/>
    <property type="match status" value="1"/>
</dbReference>
<protein>
    <recommendedName>
        <fullName evidence="4">fumarylacetoacetase</fullName>
        <ecNumber evidence="4">3.7.1.2</ecNumber>
    </recommendedName>
</protein>
<dbReference type="Proteomes" id="UP000006281">
    <property type="component" value="Chromosome"/>
</dbReference>
<feature type="binding site" evidence="12">
    <location>
        <position position="340"/>
    </location>
    <ligand>
        <name>substrate</name>
    </ligand>
</feature>
<feature type="binding site" evidence="13">
    <location>
        <position position="229"/>
    </location>
    <ligand>
        <name>Mg(2+)</name>
        <dbReference type="ChEBI" id="CHEBI:18420"/>
    </ligand>
</feature>
<feature type="binding site" evidence="12">
    <location>
        <position position="142"/>
    </location>
    <ligand>
        <name>substrate</name>
    </ligand>
</feature>
<evidence type="ECO:0000256" key="8">
    <source>
        <dbReference type="ARBA" id="ARBA00022842"/>
    </source>
</evidence>
<keyword evidence="10" id="KW-0585">Phenylalanine catabolism</keyword>
<keyword evidence="17" id="KW-1185">Reference proteome</keyword>
<dbReference type="PATRIC" id="fig|1179773.3.peg.123"/>
<evidence type="ECO:0000256" key="1">
    <source>
        <dbReference type="ARBA" id="ARBA00001913"/>
    </source>
</evidence>